<dbReference type="GO" id="GO:0031410">
    <property type="term" value="C:cytoplasmic vesicle"/>
    <property type="evidence" value="ECO:0007669"/>
    <property type="project" value="UniProtKB-SubCell"/>
</dbReference>
<name>A0A401SH34_CHIPU</name>
<evidence type="ECO:0000256" key="14">
    <source>
        <dbReference type="ARBA" id="ARBA00034354"/>
    </source>
</evidence>
<organism evidence="20 21">
    <name type="scientific">Chiloscyllium punctatum</name>
    <name type="common">Brownbanded bambooshark</name>
    <name type="synonym">Hemiscyllium punctatum</name>
    <dbReference type="NCBI Taxonomy" id="137246"/>
    <lineage>
        <taxon>Eukaryota</taxon>
        <taxon>Metazoa</taxon>
        <taxon>Chordata</taxon>
        <taxon>Craniata</taxon>
        <taxon>Vertebrata</taxon>
        <taxon>Chondrichthyes</taxon>
        <taxon>Elasmobranchii</taxon>
        <taxon>Galeomorphii</taxon>
        <taxon>Galeoidea</taxon>
        <taxon>Orectolobiformes</taxon>
        <taxon>Hemiscylliidae</taxon>
        <taxon>Chiloscyllium</taxon>
    </lineage>
</organism>
<feature type="chain" id="PRO_5019003987" description="Hypocretin neuropeptide precursor" evidence="19">
    <location>
        <begin position="25"/>
        <end position="156"/>
    </location>
</feature>
<dbReference type="GO" id="GO:0045202">
    <property type="term" value="C:synapse"/>
    <property type="evidence" value="ECO:0007669"/>
    <property type="project" value="UniProtKB-SubCell"/>
</dbReference>
<dbReference type="GO" id="GO:0051971">
    <property type="term" value="P:positive regulation of transmission of nerve impulse"/>
    <property type="evidence" value="ECO:0007669"/>
    <property type="project" value="TreeGrafter"/>
</dbReference>
<dbReference type="InterPro" id="IPR001704">
    <property type="entry name" value="Orexin"/>
</dbReference>
<dbReference type="GO" id="GO:0031772">
    <property type="term" value="F:type 2 orexin receptor binding"/>
    <property type="evidence" value="ECO:0007669"/>
    <property type="project" value="TreeGrafter"/>
</dbReference>
<comment type="subcellular location">
    <subcellularLocation>
        <location evidence="2">Cytoplasmic vesicle</location>
    </subcellularLocation>
    <subcellularLocation>
        <location evidence="1">Rough endoplasmic reticulum</location>
    </subcellularLocation>
    <subcellularLocation>
        <location evidence="11">Synapse</location>
    </subcellularLocation>
</comment>
<evidence type="ECO:0000256" key="5">
    <source>
        <dbReference type="ARBA" id="ARBA00022824"/>
    </source>
</evidence>
<dbReference type="Pfam" id="PF02072">
    <property type="entry name" value="Orexin"/>
    <property type="match status" value="1"/>
</dbReference>
<keyword evidence="19" id="KW-0732">Signal</keyword>
<dbReference type="GO" id="GO:0042594">
    <property type="term" value="P:response to starvation"/>
    <property type="evidence" value="ECO:0007669"/>
    <property type="project" value="TreeGrafter"/>
</dbReference>
<gene>
    <name evidence="20" type="ORF">chiPu_2000005</name>
</gene>
<evidence type="ECO:0000256" key="8">
    <source>
        <dbReference type="ARBA" id="ARBA00023283"/>
    </source>
</evidence>
<evidence type="ECO:0000313" key="21">
    <source>
        <dbReference type="Proteomes" id="UP000287033"/>
    </source>
</evidence>
<dbReference type="GO" id="GO:0046928">
    <property type="term" value="P:regulation of neurotransmitter secretion"/>
    <property type="evidence" value="ECO:0007669"/>
    <property type="project" value="TreeGrafter"/>
</dbReference>
<keyword evidence="8" id="KW-0873">Pyrrolidone carboxylic acid</keyword>
<dbReference type="GO" id="GO:0048471">
    <property type="term" value="C:perinuclear region of cytoplasm"/>
    <property type="evidence" value="ECO:0007669"/>
    <property type="project" value="TreeGrafter"/>
</dbReference>
<dbReference type="Proteomes" id="UP000287033">
    <property type="component" value="Unassembled WGS sequence"/>
</dbReference>
<dbReference type="GO" id="GO:0042755">
    <property type="term" value="P:eating behavior"/>
    <property type="evidence" value="ECO:0007669"/>
    <property type="project" value="TreeGrafter"/>
</dbReference>
<evidence type="ECO:0000256" key="19">
    <source>
        <dbReference type="SAM" id="SignalP"/>
    </source>
</evidence>
<accession>A0A401SH34</accession>
<comment type="caution">
    <text evidence="20">The sequence shown here is derived from an EMBL/GenBank/DDBJ whole genome shotgun (WGS) entry which is preliminary data.</text>
</comment>
<reference evidence="20 21" key="1">
    <citation type="journal article" date="2018" name="Nat. Ecol. Evol.">
        <title>Shark genomes provide insights into elasmobranch evolution and the origin of vertebrates.</title>
        <authorList>
            <person name="Hara Y"/>
            <person name="Yamaguchi K"/>
            <person name="Onimaru K"/>
            <person name="Kadota M"/>
            <person name="Koyanagi M"/>
            <person name="Keeley SD"/>
            <person name="Tatsumi K"/>
            <person name="Tanaka K"/>
            <person name="Motone F"/>
            <person name="Kageyama Y"/>
            <person name="Nozu R"/>
            <person name="Adachi N"/>
            <person name="Nishimura O"/>
            <person name="Nakagawa R"/>
            <person name="Tanegashima C"/>
            <person name="Kiyatake I"/>
            <person name="Matsumoto R"/>
            <person name="Murakumo K"/>
            <person name="Nishida K"/>
            <person name="Terakita A"/>
            <person name="Kuratani S"/>
            <person name="Sato K"/>
            <person name="Hyodo S Kuraku.S."/>
        </authorList>
    </citation>
    <scope>NUCLEOTIDE SEQUENCE [LARGE SCALE GENOMIC DNA]</scope>
</reference>
<evidence type="ECO:0000256" key="15">
    <source>
        <dbReference type="ARBA" id="ARBA00034367"/>
    </source>
</evidence>
<dbReference type="GO" id="GO:0007218">
    <property type="term" value="P:neuropeptide signaling pathway"/>
    <property type="evidence" value="ECO:0007669"/>
    <property type="project" value="UniProtKB-KW"/>
</dbReference>
<dbReference type="STRING" id="137246.A0A401SH34"/>
<dbReference type="GO" id="GO:0001659">
    <property type="term" value="P:temperature homeostasis"/>
    <property type="evidence" value="ECO:0007669"/>
    <property type="project" value="TreeGrafter"/>
</dbReference>
<evidence type="ECO:0000256" key="16">
    <source>
        <dbReference type="ARBA" id="ARBA00034371"/>
    </source>
</evidence>
<evidence type="ECO:0000256" key="7">
    <source>
        <dbReference type="ARBA" id="ARBA00023157"/>
    </source>
</evidence>
<comment type="function">
    <text evidence="17">Binds to orexin receptors HCRTR1/OX1R and HCRTR2/OX2R with a high affinity. Stimulates food intake. Modulates pituitary luteinizing hormone secretion in an ovarian steroid-dependent manner.</text>
</comment>
<comment type="function">
    <text evidence="18">Binds to orexin receptor HCRTR2/OX2R only. Stimulates food intake. Modulates pituitary luteinizing hormone secretion in an ovarian steroid-dependent manner.</text>
</comment>
<feature type="signal peptide" evidence="19">
    <location>
        <begin position="1"/>
        <end position="24"/>
    </location>
</feature>
<evidence type="ECO:0000256" key="2">
    <source>
        <dbReference type="ARBA" id="ARBA00004541"/>
    </source>
</evidence>
<keyword evidence="7" id="KW-1015">Disulfide bond</keyword>
<keyword evidence="6" id="KW-0770">Synapse</keyword>
<evidence type="ECO:0000256" key="18">
    <source>
        <dbReference type="ARBA" id="ARBA00046224"/>
    </source>
</evidence>
<protein>
    <recommendedName>
        <fullName evidence="12">Hypocretin neuropeptide precursor</fullName>
    </recommendedName>
    <alternativeName>
        <fullName evidence="16">Hypocretin</fullName>
    </alternativeName>
    <alternativeName>
        <fullName evidence="13">Orexin precursor</fullName>
    </alternativeName>
    <alternativeName>
        <fullName evidence="15">Prepro-orexin</fullName>
    </alternativeName>
    <alternativeName>
        <fullName evidence="14">Preprohypocretin</fullName>
    </alternativeName>
</protein>
<dbReference type="GO" id="GO:0031771">
    <property type="term" value="F:type 1 orexin receptor binding"/>
    <property type="evidence" value="ECO:0007669"/>
    <property type="project" value="TreeGrafter"/>
</dbReference>
<evidence type="ECO:0000256" key="13">
    <source>
        <dbReference type="ARBA" id="ARBA00034351"/>
    </source>
</evidence>
<dbReference type="PRINTS" id="PR01091">
    <property type="entry name" value="OREXINPP"/>
</dbReference>
<dbReference type="GO" id="GO:0005184">
    <property type="term" value="F:neuropeptide hormone activity"/>
    <property type="evidence" value="ECO:0007669"/>
    <property type="project" value="TreeGrafter"/>
</dbReference>
<sequence length="156" mass="17401">METISVKRLCAILILVLLYSLAFASPNIPKCCRQQTCSCQVINLLQGAGNHAAGILTLGKRKTSAQPFHSRLYHLLHGLENQATGILTMGKRHEPQTLSLEEVGRCQNITSLLETYFSWVLNLDIQTYAEIELGNKGLNPRECLSQLLKLCMYGQQ</sequence>
<dbReference type="OrthoDB" id="9379045at2759"/>
<evidence type="ECO:0000256" key="10">
    <source>
        <dbReference type="ARBA" id="ARBA00023329"/>
    </source>
</evidence>
<evidence type="ECO:0000256" key="17">
    <source>
        <dbReference type="ARBA" id="ARBA00045659"/>
    </source>
</evidence>
<evidence type="ECO:0000256" key="12">
    <source>
        <dbReference type="ARBA" id="ARBA00034336"/>
    </source>
</evidence>
<evidence type="ECO:0000256" key="1">
    <source>
        <dbReference type="ARBA" id="ARBA00004427"/>
    </source>
</evidence>
<evidence type="ECO:0000256" key="4">
    <source>
        <dbReference type="ARBA" id="ARBA00022815"/>
    </source>
</evidence>
<keyword evidence="9" id="KW-0527">Neuropeptide</keyword>
<keyword evidence="5" id="KW-0256">Endoplasmic reticulum</keyword>
<evidence type="ECO:0000256" key="6">
    <source>
        <dbReference type="ARBA" id="ARBA00023018"/>
    </source>
</evidence>
<evidence type="ECO:0000256" key="11">
    <source>
        <dbReference type="ARBA" id="ARBA00034103"/>
    </source>
</evidence>
<keyword evidence="21" id="KW-1185">Reference proteome</keyword>
<keyword evidence="10" id="KW-0968">Cytoplasmic vesicle</keyword>
<evidence type="ECO:0000313" key="20">
    <source>
        <dbReference type="EMBL" id="GCC29665.1"/>
    </source>
</evidence>
<comment type="similarity">
    <text evidence="3">Belongs to the orexin family.</text>
</comment>
<dbReference type="GO" id="GO:0005791">
    <property type="term" value="C:rough endoplasmic reticulum"/>
    <property type="evidence" value="ECO:0007669"/>
    <property type="project" value="UniProtKB-SubCell"/>
</dbReference>
<dbReference type="GO" id="GO:0030431">
    <property type="term" value="P:sleep"/>
    <property type="evidence" value="ECO:0007669"/>
    <property type="project" value="TreeGrafter"/>
</dbReference>
<dbReference type="PANTHER" id="PTHR15173">
    <property type="entry name" value="OREXIN"/>
    <property type="match status" value="1"/>
</dbReference>
<dbReference type="PANTHER" id="PTHR15173:SF2">
    <property type="entry name" value="HYPOCRETIN NEUROPEPTIDE PRECURSOR"/>
    <property type="match status" value="1"/>
</dbReference>
<evidence type="ECO:0000256" key="3">
    <source>
        <dbReference type="ARBA" id="ARBA00009198"/>
    </source>
</evidence>
<proteinExistence type="inferred from homology"/>
<dbReference type="AlphaFoldDB" id="A0A401SH34"/>
<evidence type="ECO:0000256" key="9">
    <source>
        <dbReference type="ARBA" id="ARBA00023320"/>
    </source>
</evidence>
<keyword evidence="4" id="KW-0027">Amidation</keyword>
<dbReference type="EMBL" id="BEZZ01000263">
    <property type="protein sequence ID" value="GCC29665.1"/>
    <property type="molecule type" value="Genomic_DNA"/>
</dbReference>